<dbReference type="RefSeq" id="WP_012570060.1">
    <property type="nucleotide sequence ID" value="NZ_CP014565.1"/>
</dbReference>
<accession>L0BY79</accession>
<feature type="coiled-coil region" evidence="1">
    <location>
        <begin position="37"/>
        <end position="64"/>
    </location>
</feature>
<protein>
    <submittedName>
        <fullName evidence="2">Putative cytosolic protein</fullName>
    </submittedName>
</protein>
<name>L0BY79_COXBE</name>
<dbReference type="EMBL" id="JQ713156">
    <property type="protein sequence ID" value="AFZ95064.1"/>
    <property type="molecule type" value="Genomic_DNA"/>
</dbReference>
<evidence type="ECO:0000256" key="1">
    <source>
        <dbReference type="SAM" id="Coils"/>
    </source>
</evidence>
<dbReference type="InterPro" id="IPR013397">
    <property type="entry name" value="CRISPR-assoc_prot_Csy1"/>
</dbReference>
<dbReference type="AlphaFoldDB" id="L0BY79"/>
<reference evidence="2" key="1">
    <citation type="journal article" date="2013" name="PLoS ONE">
        <title>Microevolution of the Chromosomal Region of Acute Disease Antigen A (adaA) in the Query (Q) Fever Agent Coxiella burnetii.</title>
        <authorList>
            <person name="Frangoulidis D."/>
            <person name="Splettstoesser W.D."/>
            <person name="Landt O."/>
            <person name="Dehnhardt J."/>
            <person name="Henning K."/>
            <person name="Hilbert A."/>
            <person name="Bauer T."/>
            <person name="Antwerpen M."/>
            <person name="Meyer H."/>
            <person name="Walter M.C."/>
            <person name="Knobloch J.K.-M."/>
        </authorList>
    </citation>
    <scope>NUCLEOTIDE SEQUENCE</scope>
    <source>
        <strain evidence="2">Scurry Q217</strain>
        <tissue evidence="2">Liver</tissue>
    </source>
</reference>
<sequence length="122" mass="14352">MNDIVANLFTQLINCWDIQLRKVYFFSDINCRKAENMNSLMKKAMKSENEMEELKKRINDFIQGRLEVKLTKLPPSDKKRQQIIEEYQPKNWISNAARRAAQIQLVTHAIKFQHPDAKGTSK</sequence>
<keyword evidence="1" id="KW-0175">Coiled coil</keyword>
<evidence type="ECO:0000313" key="2">
    <source>
        <dbReference type="EMBL" id="AFZ95064.1"/>
    </source>
</evidence>
<organism evidence="2">
    <name type="scientific">Coxiella burnetii</name>
    <dbReference type="NCBI Taxonomy" id="777"/>
    <lineage>
        <taxon>Bacteria</taxon>
        <taxon>Pseudomonadati</taxon>
        <taxon>Pseudomonadota</taxon>
        <taxon>Gammaproteobacteria</taxon>
        <taxon>Legionellales</taxon>
        <taxon>Coxiellaceae</taxon>
        <taxon>Coxiella</taxon>
    </lineage>
</organism>
<dbReference type="Pfam" id="PF09611">
    <property type="entry name" value="Cas_Csy1"/>
    <property type="match status" value="1"/>
</dbReference>
<proteinExistence type="predicted"/>